<dbReference type="InterPro" id="IPR003593">
    <property type="entry name" value="AAA+_ATPase"/>
</dbReference>
<dbReference type="PROSITE" id="PS50893">
    <property type="entry name" value="ABC_TRANSPORTER_2"/>
    <property type="match status" value="1"/>
</dbReference>
<feature type="domain" description="ABC transporter" evidence="4">
    <location>
        <begin position="4"/>
        <end position="219"/>
    </location>
</feature>
<dbReference type="SMART" id="SM00382">
    <property type="entry name" value="AAA"/>
    <property type="match status" value="1"/>
</dbReference>
<comment type="caution">
    <text evidence="5">The sequence shown here is derived from an EMBL/GenBank/DDBJ whole genome shotgun (WGS) entry which is preliminary data.</text>
</comment>
<name>A0A938Y9I3_9ACTN</name>
<dbReference type="GO" id="GO:0016887">
    <property type="term" value="F:ATP hydrolysis activity"/>
    <property type="evidence" value="ECO:0007669"/>
    <property type="project" value="InterPro"/>
</dbReference>
<evidence type="ECO:0000259" key="4">
    <source>
        <dbReference type="PROSITE" id="PS50893"/>
    </source>
</evidence>
<dbReference type="CDD" id="cd03255">
    <property type="entry name" value="ABC_MJ0796_LolCDE_FtsE"/>
    <property type="match status" value="1"/>
</dbReference>
<dbReference type="InterPro" id="IPR017911">
    <property type="entry name" value="MacB-like_ATP-bd"/>
</dbReference>
<organism evidence="5 6">
    <name type="scientific">Nocardioides faecalis</name>
    <dbReference type="NCBI Taxonomy" id="2803858"/>
    <lineage>
        <taxon>Bacteria</taxon>
        <taxon>Bacillati</taxon>
        <taxon>Actinomycetota</taxon>
        <taxon>Actinomycetes</taxon>
        <taxon>Propionibacteriales</taxon>
        <taxon>Nocardioidaceae</taxon>
        <taxon>Nocardioides</taxon>
    </lineage>
</organism>
<evidence type="ECO:0000313" key="6">
    <source>
        <dbReference type="Proteomes" id="UP000663791"/>
    </source>
</evidence>
<evidence type="ECO:0000256" key="3">
    <source>
        <dbReference type="ARBA" id="ARBA00022840"/>
    </source>
</evidence>
<proteinExistence type="predicted"/>
<dbReference type="Pfam" id="PF00005">
    <property type="entry name" value="ABC_tran"/>
    <property type="match status" value="1"/>
</dbReference>
<dbReference type="GO" id="GO:0005524">
    <property type="term" value="F:ATP binding"/>
    <property type="evidence" value="ECO:0007669"/>
    <property type="project" value="UniProtKB-KW"/>
</dbReference>
<dbReference type="PROSITE" id="PS00211">
    <property type="entry name" value="ABC_TRANSPORTER_1"/>
    <property type="match status" value="1"/>
</dbReference>
<dbReference type="InterPro" id="IPR017871">
    <property type="entry name" value="ABC_transporter-like_CS"/>
</dbReference>
<dbReference type="InterPro" id="IPR027417">
    <property type="entry name" value="P-loop_NTPase"/>
</dbReference>
<keyword evidence="3 5" id="KW-0067">ATP-binding</keyword>
<dbReference type="GO" id="GO:0022857">
    <property type="term" value="F:transmembrane transporter activity"/>
    <property type="evidence" value="ECO:0007669"/>
    <property type="project" value="TreeGrafter"/>
</dbReference>
<dbReference type="RefSeq" id="WP_205291028.1">
    <property type="nucleotide sequence ID" value="NZ_CP074406.1"/>
</dbReference>
<keyword evidence="1" id="KW-0813">Transport</keyword>
<evidence type="ECO:0000256" key="1">
    <source>
        <dbReference type="ARBA" id="ARBA00022448"/>
    </source>
</evidence>
<reference evidence="5" key="1">
    <citation type="submission" date="2021-01" db="EMBL/GenBank/DDBJ databases">
        <title>Novel species in genus Nocardioides.</title>
        <authorList>
            <person name="Zhang G."/>
        </authorList>
    </citation>
    <scope>NUCLEOTIDE SEQUENCE</scope>
    <source>
        <strain evidence="5">Zg-536</strain>
    </source>
</reference>
<dbReference type="PANTHER" id="PTHR24220:SF659">
    <property type="entry name" value="TRANSPORTER, PUTATIVE-RELATED"/>
    <property type="match status" value="1"/>
</dbReference>
<sequence length="219" mass="23191">MSLIELVEVTFRATTGDRAMVLQPTTLEVQAGEQVAIMGPSGAGKTTLASIIGALQPASGGEYRFDGEPITGHAPRRSARFRATNVGFVFQSAHMIDERSVMENVALGLPPDRPRSRVREQVGELLERVGLAGKEDQPAATLSGGERQRAAVARALIKSPRLLIADEPTGSLDQANGAAVLDLLFGLPRDVTLLVVSHDPRIGEHASRVVSVVDGRVSG</sequence>
<dbReference type="InterPro" id="IPR003439">
    <property type="entry name" value="ABC_transporter-like_ATP-bd"/>
</dbReference>
<dbReference type="AlphaFoldDB" id="A0A938Y9I3"/>
<protein>
    <submittedName>
        <fullName evidence="5">ABC transporter ATP-binding protein</fullName>
    </submittedName>
</protein>
<dbReference type="PANTHER" id="PTHR24220">
    <property type="entry name" value="IMPORT ATP-BINDING PROTEIN"/>
    <property type="match status" value="1"/>
</dbReference>
<dbReference type="Proteomes" id="UP000663791">
    <property type="component" value="Unassembled WGS sequence"/>
</dbReference>
<keyword evidence="6" id="KW-1185">Reference proteome</keyword>
<evidence type="ECO:0000313" key="5">
    <source>
        <dbReference type="EMBL" id="MBM9459724.1"/>
    </source>
</evidence>
<gene>
    <name evidence="5" type="ORF">JK386_07395</name>
</gene>
<dbReference type="SUPFAM" id="SSF52540">
    <property type="entry name" value="P-loop containing nucleoside triphosphate hydrolases"/>
    <property type="match status" value="1"/>
</dbReference>
<dbReference type="EMBL" id="JAERTX010000005">
    <property type="protein sequence ID" value="MBM9459724.1"/>
    <property type="molecule type" value="Genomic_DNA"/>
</dbReference>
<dbReference type="GO" id="GO:0005886">
    <property type="term" value="C:plasma membrane"/>
    <property type="evidence" value="ECO:0007669"/>
    <property type="project" value="TreeGrafter"/>
</dbReference>
<evidence type="ECO:0000256" key="2">
    <source>
        <dbReference type="ARBA" id="ARBA00022741"/>
    </source>
</evidence>
<keyword evidence="2" id="KW-0547">Nucleotide-binding</keyword>
<dbReference type="Gene3D" id="3.40.50.300">
    <property type="entry name" value="P-loop containing nucleotide triphosphate hydrolases"/>
    <property type="match status" value="1"/>
</dbReference>
<dbReference type="InterPro" id="IPR015854">
    <property type="entry name" value="ABC_transpr_LolD-like"/>
</dbReference>
<accession>A0A938Y9I3</accession>